<keyword evidence="6 9" id="KW-1133">Transmembrane helix</keyword>
<protein>
    <recommendedName>
        <fullName evidence="14">Sulfate transporter family protein</fullName>
    </recommendedName>
</protein>
<comment type="caution">
    <text evidence="12">The sequence shown here is derived from an EMBL/GenBank/DDBJ whole genome shotgun (WGS) entry which is preliminary data.</text>
</comment>
<feature type="domain" description="STAS" evidence="11">
    <location>
        <begin position="738"/>
        <end position="852"/>
    </location>
</feature>
<evidence type="ECO:0000256" key="6">
    <source>
        <dbReference type="ARBA" id="ARBA00022989"/>
    </source>
</evidence>
<dbReference type="InterPro" id="IPR011547">
    <property type="entry name" value="SLC26A/SulP_dom"/>
</dbReference>
<organism evidence="12 13">
    <name type="scientific">Venturia inaequalis</name>
    <name type="common">Apple scab fungus</name>
    <dbReference type="NCBI Taxonomy" id="5025"/>
    <lineage>
        <taxon>Eukaryota</taxon>
        <taxon>Fungi</taxon>
        <taxon>Dikarya</taxon>
        <taxon>Ascomycota</taxon>
        <taxon>Pezizomycotina</taxon>
        <taxon>Dothideomycetes</taxon>
        <taxon>Pleosporomycetidae</taxon>
        <taxon>Venturiales</taxon>
        <taxon>Venturiaceae</taxon>
        <taxon>Venturia</taxon>
    </lineage>
</organism>
<feature type="transmembrane region" description="Helical" evidence="9">
    <location>
        <begin position="730"/>
        <end position="755"/>
    </location>
</feature>
<feature type="transmembrane region" description="Helical" evidence="9">
    <location>
        <begin position="583"/>
        <end position="604"/>
    </location>
</feature>
<accession>A0A8H3USM0</accession>
<dbReference type="Pfam" id="PF00027">
    <property type="entry name" value="cNMP_binding"/>
    <property type="match status" value="1"/>
</dbReference>
<feature type="region of interest" description="Disordered" evidence="8">
    <location>
        <begin position="175"/>
        <end position="206"/>
    </location>
</feature>
<dbReference type="PANTHER" id="PTHR43310:SF4">
    <property type="entry name" value="AFR304WP"/>
    <property type="match status" value="1"/>
</dbReference>
<dbReference type="InterPro" id="IPR052706">
    <property type="entry name" value="Membrane-Transporter-like"/>
</dbReference>
<dbReference type="GO" id="GO:0034490">
    <property type="term" value="P:basic amino acid transmembrane import into vacuole"/>
    <property type="evidence" value="ECO:0007669"/>
    <property type="project" value="UniProtKB-ARBA"/>
</dbReference>
<reference evidence="12 13" key="1">
    <citation type="submission" date="2019-11" db="EMBL/GenBank/DDBJ databases">
        <title>Venturia inaequalis Genome Resource.</title>
        <authorList>
            <person name="Lichtner F.J."/>
        </authorList>
    </citation>
    <scope>NUCLEOTIDE SEQUENCE [LARGE SCALE GENOMIC DNA]</scope>
    <source>
        <strain evidence="12">Bline_iso_100314</strain>
    </source>
</reference>
<feature type="compositionally biased region" description="Low complexity" evidence="8">
    <location>
        <begin position="50"/>
        <end position="59"/>
    </location>
</feature>
<keyword evidence="2" id="KW-0813">Transport</keyword>
<feature type="domain" description="Cyclic nucleotide-binding" evidence="10">
    <location>
        <begin position="936"/>
        <end position="1036"/>
    </location>
</feature>
<dbReference type="Proteomes" id="UP000433883">
    <property type="component" value="Unassembled WGS sequence"/>
</dbReference>
<dbReference type="AlphaFoldDB" id="A0A8H3USM0"/>
<feature type="transmembrane region" description="Helical" evidence="9">
    <location>
        <begin position="440"/>
        <end position="466"/>
    </location>
</feature>
<evidence type="ECO:0000256" key="5">
    <source>
        <dbReference type="ARBA" id="ARBA00022970"/>
    </source>
</evidence>
<feature type="transmembrane region" description="Helical" evidence="9">
    <location>
        <begin position="542"/>
        <end position="563"/>
    </location>
</feature>
<evidence type="ECO:0000256" key="2">
    <source>
        <dbReference type="ARBA" id="ARBA00022448"/>
    </source>
</evidence>
<gene>
    <name evidence="12" type="ORF">BLS_002331</name>
</gene>
<dbReference type="PROSITE" id="PS50042">
    <property type="entry name" value="CNMP_BINDING_3"/>
    <property type="match status" value="1"/>
</dbReference>
<feature type="transmembrane region" description="Helical" evidence="9">
    <location>
        <begin position="478"/>
        <end position="498"/>
    </location>
</feature>
<feature type="region of interest" description="Disordered" evidence="8">
    <location>
        <begin position="1"/>
        <end position="146"/>
    </location>
</feature>
<dbReference type="CDD" id="cd07042">
    <property type="entry name" value="STAS_SulP_like_sulfate_transporter"/>
    <property type="match status" value="1"/>
</dbReference>
<dbReference type="Gene3D" id="3.30.750.24">
    <property type="entry name" value="STAS domain"/>
    <property type="match status" value="1"/>
</dbReference>
<dbReference type="InterPro" id="IPR000595">
    <property type="entry name" value="cNMP-bd_dom"/>
</dbReference>
<keyword evidence="5" id="KW-0029">Amino-acid transport</keyword>
<evidence type="ECO:0000256" key="3">
    <source>
        <dbReference type="ARBA" id="ARBA00022554"/>
    </source>
</evidence>
<feature type="transmembrane region" description="Helical" evidence="9">
    <location>
        <begin position="669"/>
        <end position="700"/>
    </location>
</feature>
<dbReference type="FunFam" id="3.30.750.24:FF:000012">
    <property type="entry name" value="Sulfate transporter family protein"/>
    <property type="match status" value="1"/>
</dbReference>
<evidence type="ECO:0000259" key="11">
    <source>
        <dbReference type="PROSITE" id="PS50801"/>
    </source>
</evidence>
<feature type="compositionally biased region" description="Polar residues" evidence="8">
    <location>
        <begin position="74"/>
        <end position="95"/>
    </location>
</feature>
<dbReference type="CDD" id="cd00038">
    <property type="entry name" value="CAP_ED"/>
    <property type="match status" value="1"/>
</dbReference>
<keyword evidence="7 9" id="KW-0472">Membrane</keyword>
<feature type="compositionally biased region" description="Basic and acidic residues" evidence="8">
    <location>
        <begin position="124"/>
        <end position="146"/>
    </location>
</feature>
<feature type="transmembrane region" description="Helical" evidence="9">
    <location>
        <begin position="368"/>
        <end position="394"/>
    </location>
</feature>
<feature type="transmembrane region" description="Helical" evidence="9">
    <location>
        <begin position="518"/>
        <end position="535"/>
    </location>
</feature>
<evidence type="ECO:0000256" key="7">
    <source>
        <dbReference type="ARBA" id="ARBA00023136"/>
    </source>
</evidence>
<keyword evidence="4 9" id="KW-0812">Transmembrane</keyword>
<sequence length="1071" mass="118307">MSGRFRKPGDAQSLQQRLPFSNADIEDEAMSSEPSSSLRIRNTRSQRAQSTSSHQLSSSYNQRQPTRSFYHHASSGQLETPQYASQGVREQTQELASWALGDSNSLRSGSPNPFHNASTSDSEFESRPRRYSDSSHGDGRRSMDSARPDMIQEVSEPQSPEDTGDTTEVKPSALSNLIRHGSPPNGKDSKLLGYGTNSRYSDSDQYSTPSVLIDDVSEDGVTERTTLLPTERFSGRPISRASKSPAGYGQKMEMQFKSHWAKLKYASRDVAKTLSHPRQWDMRKVSSVTMGALTAVFLGLLLNVLDALSYGMILFPLSEETFDKTGPDAGGSRFKGGVGSEMIEVVPFFHKMAYIILDHVGRDGDPEVIMATVITSYALSSVLTGFIFLALSYWKLGDLVSFFPRSILLGCIGGVGVFLFLTGLEVSAGLDLTAGWTSKVLYGLVSGLTLPLWIIPLSLAILLMVIRHYLAHPSVMPAFFIAVVGIFFIVIAAIPKLHLQDLREHGWIFDAPAAGVPFWNFYTYYNFGIVNWTALSKTIPTMFALSFFGIIHVPINVPALGIAVQEDDVNINRELLGHGISNVLSGLVGSIQNYLVFANSRLFIQNGGNSRCAGLLLATATAGVWIAGPAMIGFIPKMVVGTLIFMLGIEMIQEALWDTFGKLHRLEWLTVFAITLVMGFHDFVVGIIVGIGLACLIFVVQTSRISAIRATYSGTVAESTVRRHPMQRKFLHAVGSQICVTKLAGFLFFGTIVAVEKKIRDLIEEDKFREQPIRYLILDFAHVTGVDFSAGEAFVRMHRILGDKQVEMVLSNVCISGETGKSLSMVGLLTDGEDDLPPPKLFENLNQALEMCENELLMVAFKNEDMVQRKGLSVTSMTIPRTTAPGSGFDAMFSSPRRTLIQQAATTTLNDADHSLPTRWQNFAQPLPLILQTFKDFSSKDLDFWNQVVPYFEKREYPAGRVLYSRGDDPDGFYLLEDGILRAEYQLEQGSFHESIVAGTTCGELPFFAETERSGTVVAEKDTVVWLLTRQQWAKLESEKRDVAMELLKIGLKLTSERMNTITSHVLVTAS</sequence>
<dbReference type="InterPro" id="IPR014710">
    <property type="entry name" value="RmlC-like_jellyroll"/>
</dbReference>
<proteinExistence type="predicted"/>
<feature type="transmembrane region" description="Helical" evidence="9">
    <location>
        <begin position="406"/>
        <end position="428"/>
    </location>
</feature>
<feature type="compositionally biased region" description="Polar residues" evidence="8">
    <location>
        <begin position="102"/>
        <end position="121"/>
    </location>
</feature>
<dbReference type="Gene3D" id="2.60.120.10">
    <property type="entry name" value="Jelly Rolls"/>
    <property type="match status" value="1"/>
</dbReference>
<feature type="transmembrane region" description="Helical" evidence="9">
    <location>
        <begin position="616"/>
        <end position="649"/>
    </location>
</feature>
<feature type="compositionally biased region" description="Polar residues" evidence="8">
    <location>
        <begin position="32"/>
        <end position="49"/>
    </location>
</feature>
<evidence type="ECO:0000256" key="1">
    <source>
        <dbReference type="ARBA" id="ARBA00004128"/>
    </source>
</evidence>
<dbReference type="InterPro" id="IPR036513">
    <property type="entry name" value="STAS_dom_sf"/>
</dbReference>
<dbReference type="SMART" id="SM00100">
    <property type="entry name" value="cNMP"/>
    <property type="match status" value="1"/>
</dbReference>
<evidence type="ECO:0000256" key="9">
    <source>
        <dbReference type="SAM" id="Phobius"/>
    </source>
</evidence>
<keyword evidence="3" id="KW-0926">Vacuole</keyword>
<dbReference type="PROSITE" id="PS50801">
    <property type="entry name" value="STAS"/>
    <property type="match status" value="1"/>
</dbReference>
<feature type="transmembrane region" description="Helical" evidence="9">
    <location>
        <begin position="288"/>
        <end position="313"/>
    </location>
</feature>
<name>A0A8H3USM0_VENIN</name>
<dbReference type="InterPro" id="IPR018490">
    <property type="entry name" value="cNMP-bd_dom_sf"/>
</dbReference>
<evidence type="ECO:0000256" key="4">
    <source>
        <dbReference type="ARBA" id="ARBA00022692"/>
    </source>
</evidence>
<evidence type="ECO:0008006" key="14">
    <source>
        <dbReference type="Google" id="ProtNLM"/>
    </source>
</evidence>
<dbReference type="InterPro" id="IPR002645">
    <property type="entry name" value="STAS_dom"/>
</dbReference>
<evidence type="ECO:0000313" key="13">
    <source>
        <dbReference type="Proteomes" id="UP000433883"/>
    </source>
</evidence>
<dbReference type="SUPFAM" id="SSF52091">
    <property type="entry name" value="SpoIIaa-like"/>
    <property type="match status" value="1"/>
</dbReference>
<dbReference type="PANTHER" id="PTHR43310">
    <property type="entry name" value="SULFATE TRANSPORTER YBAR-RELATED"/>
    <property type="match status" value="1"/>
</dbReference>
<evidence type="ECO:0000259" key="10">
    <source>
        <dbReference type="PROSITE" id="PS50042"/>
    </source>
</evidence>
<evidence type="ECO:0000313" key="12">
    <source>
        <dbReference type="EMBL" id="KAE9975946.1"/>
    </source>
</evidence>
<dbReference type="Pfam" id="PF00916">
    <property type="entry name" value="Sulfate_transp"/>
    <property type="match status" value="1"/>
</dbReference>
<evidence type="ECO:0000256" key="8">
    <source>
        <dbReference type="SAM" id="MobiDB-lite"/>
    </source>
</evidence>
<dbReference type="Pfam" id="PF01740">
    <property type="entry name" value="STAS"/>
    <property type="match status" value="1"/>
</dbReference>
<comment type="subcellular location">
    <subcellularLocation>
        <location evidence="1">Vacuole membrane</location>
        <topology evidence="1">Multi-pass membrane protein</topology>
    </subcellularLocation>
</comment>
<dbReference type="EMBL" id="WNWQ01000165">
    <property type="protein sequence ID" value="KAE9975946.1"/>
    <property type="molecule type" value="Genomic_DNA"/>
</dbReference>
<dbReference type="SUPFAM" id="SSF51206">
    <property type="entry name" value="cAMP-binding domain-like"/>
    <property type="match status" value="1"/>
</dbReference>
<feature type="compositionally biased region" description="Polar residues" evidence="8">
    <location>
        <begin position="195"/>
        <end position="206"/>
    </location>
</feature>
<dbReference type="GO" id="GO:0000329">
    <property type="term" value="C:fungal-type vacuole membrane"/>
    <property type="evidence" value="ECO:0007669"/>
    <property type="project" value="UniProtKB-ARBA"/>
</dbReference>